<reference evidence="2" key="1">
    <citation type="journal article" date="2014" name="Front. Microbiol.">
        <title>High frequency of phylogenetically diverse reductive dehalogenase-homologous genes in deep subseafloor sedimentary metagenomes.</title>
        <authorList>
            <person name="Kawai M."/>
            <person name="Futagami T."/>
            <person name="Toyoda A."/>
            <person name="Takaki Y."/>
            <person name="Nishi S."/>
            <person name="Hori S."/>
            <person name="Arai W."/>
            <person name="Tsubouchi T."/>
            <person name="Morono Y."/>
            <person name="Uchiyama I."/>
            <person name="Ito T."/>
            <person name="Fujiyama A."/>
            <person name="Inagaki F."/>
            <person name="Takami H."/>
        </authorList>
    </citation>
    <scope>NUCLEOTIDE SEQUENCE</scope>
    <source>
        <strain evidence="2">Expedition CK06-06</strain>
    </source>
</reference>
<feature type="transmembrane region" description="Helical" evidence="1">
    <location>
        <begin position="89"/>
        <end position="109"/>
    </location>
</feature>
<keyword evidence="1" id="KW-0812">Transmembrane</keyword>
<proteinExistence type="predicted"/>
<dbReference type="AlphaFoldDB" id="X1PD01"/>
<dbReference type="EMBL" id="BARV01043091">
    <property type="protein sequence ID" value="GAI53738.1"/>
    <property type="molecule type" value="Genomic_DNA"/>
</dbReference>
<accession>X1PD01</accession>
<feature type="non-terminal residue" evidence="2">
    <location>
        <position position="1"/>
    </location>
</feature>
<feature type="transmembrane region" description="Helical" evidence="1">
    <location>
        <begin position="21"/>
        <end position="43"/>
    </location>
</feature>
<organism evidence="2">
    <name type="scientific">marine sediment metagenome</name>
    <dbReference type="NCBI Taxonomy" id="412755"/>
    <lineage>
        <taxon>unclassified sequences</taxon>
        <taxon>metagenomes</taxon>
        <taxon>ecological metagenomes</taxon>
    </lineage>
</organism>
<feature type="transmembrane region" description="Helical" evidence="1">
    <location>
        <begin position="55"/>
        <end position="77"/>
    </location>
</feature>
<feature type="non-terminal residue" evidence="2">
    <location>
        <position position="119"/>
    </location>
</feature>
<protein>
    <recommendedName>
        <fullName evidence="3">Glycosyltransferase RgtA/B/C/D-like domain-containing protein</fullName>
    </recommendedName>
</protein>
<evidence type="ECO:0000313" key="2">
    <source>
        <dbReference type="EMBL" id="GAI53738.1"/>
    </source>
</evidence>
<keyword evidence="1" id="KW-0472">Membrane</keyword>
<keyword evidence="1" id="KW-1133">Transmembrane helix</keyword>
<name>X1PD01_9ZZZZ</name>
<comment type="caution">
    <text evidence="2">The sequence shown here is derived from an EMBL/GenBank/DDBJ whole genome shotgun (WGS) entry which is preliminary data.</text>
</comment>
<evidence type="ECO:0008006" key="3">
    <source>
        <dbReference type="Google" id="ProtNLM"/>
    </source>
</evidence>
<evidence type="ECO:0000256" key="1">
    <source>
        <dbReference type="SAM" id="Phobius"/>
    </source>
</evidence>
<sequence>SVYLSAPLIAKFGNVKEQHMIAFIVMAMSCFVLRQLGGGWWWAALAGAFAIWAPLFKQTGASALAGIGLFVLAQPILKHRTWKQTASDIGLLAAGAVIVIAPVYVWLLTRHNGQMLPYS</sequence>
<gene>
    <name evidence="2" type="ORF">S06H3_64491</name>
</gene>